<keyword evidence="5" id="KW-0479">Metal-binding</keyword>
<feature type="binding site" evidence="4">
    <location>
        <begin position="20"/>
        <end position="27"/>
    </location>
    <ligand>
        <name>GTP</name>
        <dbReference type="ChEBI" id="CHEBI:37565"/>
    </ligand>
</feature>
<dbReference type="FunFam" id="3.40.50.300:FF:001166">
    <property type="entry name" value="ADP-ribosylation factor D"/>
    <property type="match status" value="1"/>
</dbReference>
<keyword evidence="7" id="KW-1185">Reference proteome</keyword>
<dbReference type="InterPro" id="IPR024156">
    <property type="entry name" value="Small_GTPase_ARF"/>
</dbReference>
<dbReference type="SMART" id="SM00177">
    <property type="entry name" value="ARF"/>
    <property type="match status" value="1"/>
</dbReference>
<dbReference type="OrthoDB" id="6228084at2759"/>
<protein>
    <recommendedName>
        <fullName evidence="8">ADP-ribosylation factor</fullName>
    </recommendedName>
</protein>
<dbReference type="AlphaFoldDB" id="A0A8S1VN52"/>
<name>A0A8S1VN52_PAROT</name>
<evidence type="ECO:0000313" key="7">
    <source>
        <dbReference type="Proteomes" id="UP000683925"/>
    </source>
</evidence>
<dbReference type="GO" id="GO:0046872">
    <property type="term" value="F:metal ion binding"/>
    <property type="evidence" value="ECO:0007669"/>
    <property type="project" value="UniProtKB-KW"/>
</dbReference>
<accession>A0A8S1VN52</accession>
<gene>
    <name evidence="6" type="ORF">POCTA_138.1.T0680090</name>
</gene>
<keyword evidence="2 4" id="KW-0547">Nucleotide-binding</keyword>
<evidence type="ECO:0000256" key="2">
    <source>
        <dbReference type="ARBA" id="ARBA00022741"/>
    </source>
</evidence>
<dbReference type="GO" id="GO:0005525">
    <property type="term" value="F:GTP binding"/>
    <property type="evidence" value="ECO:0007669"/>
    <property type="project" value="UniProtKB-KW"/>
</dbReference>
<evidence type="ECO:0000256" key="1">
    <source>
        <dbReference type="ARBA" id="ARBA00010290"/>
    </source>
</evidence>
<evidence type="ECO:0000256" key="4">
    <source>
        <dbReference type="PIRSR" id="PIRSR606689-1"/>
    </source>
</evidence>
<evidence type="ECO:0008006" key="8">
    <source>
        <dbReference type="Google" id="ProtNLM"/>
    </source>
</evidence>
<dbReference type="NCBIfam" id="TIGR00231">
    <property type="entry name" value="small_GTP"/>
    <property type="match status" value="1"/>
</dbReference>
<comment type="caution">
    <text evidence="6">The sequence shown here is derived from an EMBL/GenBank/DDBJ whole genome shotgun (WGS) entry which is preliminary data.</text>
</comment>
<evidence type="ECO:0000313" key="6">
    <source>
        <dbReference type="EMBL" id="CAD8177039.1"/>
    </source>
</evidence>
<organism evidence="6 7">
    <name type="scientific">Paramecium octaurelia</name>
    <dbReference type="NCBI Taxonomy" id="43137"/>
    <lineage>
        <taxon>Eukaryota</taxon>
        <taxon>Sar</taxon>
        <taxon>Alveolata</taxon>
        <taxon>Ciliophora</taxon>
        <taxon>Intramacronucleata</taxon>
        <taxon>Oligohymenophorea</taxon>
        <taxon>Peniculida</taxon>
        <taxon>Parameciidae</taxon>
        <taxon>Paramecium</taxon>
    </lineage>
</organism>
<feature type="binding site" evidence="5">
    <location>
        <position position="27"/>
    </location>
    <ligand>
        <name>Mg(2+)</name>
        <dbReference type="ChEBI" id="CHEBI:18420"/>
    </ligand>
</feature>
<proteinExistence type="inferred from homology"/>
<comment type="similarity">
    <text evidence="1">Belongs to the small GTPase superfamily. Arf family.</text>
</comment>
<dbReference type="GO" id="GO:0003924">
    <property type="term" value="F:GTPase activity"/>
    <property type="evidence" value="ECO:0007669"/>
    <property type="project" value="InterPro"/>
</dbReference>
<feature type="binding site" evidence="4">
    <location>
        <position position="66"/>
    </location>
    <ligand>
        <name>GTP</name>
        <dbReference type="ChEBI" id="CHEBI:37565"/>
    </ligand>
</feature>
<dbReference type="PANTHER" id="PTHR11711">
    <property type="entry name" value="ADP RIBOSYLATION FACTOR-RELATED"/>
    <property type="match status" value="1"/>
</dbReference>
<sequence length="219" mass="25789">MGNYFTNNQNVQKSNLMMVGLDNAGKTTILYQLQRNKVETLIPTIGFNLEKAQYKQYEIFAWDIGGADPRVQIYKPNGLTYNGIIFVVDCNDKDRFECTATIFHRLLTKENFKELPILILANKKDLIKVNLQELTRDLMLEKLANIWHIQPCCAVSKEGIEDGLKWMQIYFQYYYNIKTRILGYNKFFKRESANYSEKMLAFKNQIQFFILLIQCLGWF</sequence>
<dbReference type="CDD" id="cd00878">
    <property type="entry name" value="Arf_Arl"/>
    <property type="match status" value="1"/>
</dbReference>
<dbReference type="Pfam" id="PF00025">
    <property type="entry name" value="Arf"/>
    <property type="match status" value="1"/>
</dbReference>
<dbReference type="InterPro" id="IPR005225">
    <property type="entry name" value="Small_GTP-bd"/>
</dbReference>
<keyword evidence="5" id="KW-0460">Magnesium</keyword>
<evidence type="ECO:0000256" key="3">
    <source>
        <dbReference type="ARBA" id="ARBA00023134"/>
    </source>
</evidence>
<dbReference type="EMBL" id="CAJJDP010000067">
    <property type="protein sequence ID" value="CAD8177039.1"/>
    <property type="molecule type" value="Genomic_DNA"/>
</dbReference>
<dbReference type="PROSITE" id="PS51417">
    <property type="entry name" value="ARF"/>
    <property type="match status" value="1"/>
</dbReference>
<feature type="binding site" evidence="4">
    <location>
        <begin position="122"/>
        <end position="125"/>
    </location>
    <ligand>
        <name>GTP</name>
        <dbReference type="ChEBI" id="CHEBI:37565"/>
    </ligand>
</feature>
<evidence type="ECO:0000256" key="5">
    <source>
        <dbReference type="PIRSR" id="PIRSR606689-2"/>
    </source>
</evidence>
<feature type="binding site" evidence="5">
    <location>
        <position position="44"/>
    </location>
    <ligand>
        <name>Mg(2+)</name>
        <dbReference type="ChEBI" id="CHEBI:18420"/>
    </ligand>
</feature>
<dbReference type="Proteomes" id="UP000683925">
    <property type="component" value="Unassembled WGS sequence"/>
</dbReference>
<dbReference type="InterPro" id="IPR006689">
    <property type="entry name" value="Small_GTPase_ARF/SAR"/>
</dbReference>
<dbReference type="OMA" id="IFAWDIG"/>
<dbReference type="SMART" id="SM00178">
    <property type="entry name" value="SAR"/>
    <property type="match status" value="1"/>
</dbReference>
<keyword evidence="3 4" id="KW-0342">GTP-binding</keyword>
<reference evidence="6" key="1">
    <citation type="submission" date="2021-01" db="EMBL/GenBank/DDBJ databases">
        <authorList>
            <consortium name="Genoscope - CEA"/>
            <person name="William W."/>
        </authorList>
    </citation>
    <scope>NUCLEOTIDE SEQUENCE</scope>
</reference>